<dbReference type="Gene3D" id="1.10.472.50">
    <property type="entry name" value="HD-domain/PDEase-like"/>
    <property type="match status" value="1"/>
</dbReference>
<dbReference type="SUPFAM" id="SSF109604">
    <property type="entry name" value="HD-domain/PDEase-like"/>
    <property type="match status" value="1"/>
</dbReference>
<evidence type="ECO:0000313" key="3">
    <source>
        <dbReference type="Proteomes" id="UP000465035"/>
    </source>
</evidence>
<feature type="domain" description="HD" evidence="1">
    <location>
        <begin position="29"/>
        <end position="131"/>
    </location>
</feature>
<organism evidence="2 3">
    <name type="scientific">Lentilactobacillus hilgardii</name>
    <name type="common">Lactobacillus hilgardii</name>
    <dbReference type="NCBI Taxonomy" id="1588"/>
    <lineage>
        <taxon>Bacteria</taxon>
        <taxon>Bacillati</taxon>
        <taxon>Bacillota</taxon>
        <taxon>Bacilli</taxon>
        <taxon>Lactobacillales</taxon>
        <taxon>Lactobacillaceae</taxon>
        <taxon>Lentilactobacillus</taxon>
    </lineage>
</organism>
<dbReference type="SMART" id="SM00471">
    <property type="entry name" value="HDc"/>
    <property type="match status" value="1"/>
</dbReference>
<dbReference type="Pfam" id="PF01966">
    <property type="entry name" value="HD"/>
    <property type="match status" value="1"/>
</dbReference>
<accession>A0A6P1E6U9</accession>
<dbReference type="PROSITE" id="PS51831">
    <property type="entry name" value="HD"/>
    <property type="match status" value="1"/>
</dbReference>
<proteinExistence type="predicted"/>
<dbReference type="Proteomes" id="UP000465035">
    <property type="component" value="Chromosome"/>
</dbReference>
<gene>
    <name evidence="2" type="ORF">GQR93_12975</name>
</gene>
<evidence type="ECO:0000313" key="2">
    <source>
        <dbReference type="EMBL" id="QHB53037.1"/>
    </source>
</evidence>
<evidence type="ECO:0000259" key="1">
    <source>
        <dbReference type="PROSITE" id="PS51831"/>
    </source>
</evidence>
<dbReference type="EMBL" id="CP047121">
    <property type="protein sequence ID" value="QHB53037.1"/>
    <property type="molecule type" value="Genomic_DNA"/>
</dbReference>
<dbReference type="Gene3D" id="1.20.58.1910">
    <property type="match status" value="1"/>
</dbReference>
<dbReference type="CDD" id="cd00077">
    <property type="entry name" value="HDc"/>
    <property type="match status" value="1"/>
</dbReference>
<reference evidence="2 3" key="1">
    <citation type="submission" date="2019-12" db="EMBL/GenBank/DDBJ databases">
        <title>Lactobacillus hilgardii FLUB.</title>
        <authorList>
            <person name="Gustaw K."/>
        </authorList>
    </citation>
    <scope>NUCLEOTIDE SEQUENCE [LARGE SCALE GENOMIC DNA]</scope>
    <source>
        <strain evidence="2 3">FLUB</strain>
    </source>
</reference>
<dbReference type="InterPro" id="IPR003607">
    <property type="entry name" value="HD/PDEase_dom"/>
</dbReference>
<protein>
    <submittedName>
        <fullName evidence="2">HD domain-containing protein</fullName>
    </submittedName>
</protein>
<dbReference type="AlphaFoldDB" id="A0A6P1E6U9"/>
<sequence length="218" mass="25379">MREIIMIRELRRIQEFVREELGYETSGHDYTHITRVVSLARTILKGEQADEQLVLVAAYLHDVSDDKVTTNPKAKREAMINKLREIGYDQIFIDKVFDIIDNMSFSANLKTKHKLSIEGQIVQDADRLDAIGAIGIARTFYFGGHFGEVMYNPHIMPRTGMDKSEYRKRSTVINHFYEKLLNLKDQMNTPTAKKLAEHRQQVMLDFLHEFMDEWNGQA</sequence>
<dbReference type="InterPro" id="IPR006674">
    <property type="entry name" value="HD_domain"/>
</dbReference>
<dbReference type="SMR" id="A0A6P1E6U9"/>
<name>A0A6P1E6U9_LENHI</name>
<dbReference type="PANTHER" id="PTHR33594">
    <property type="entry name" value="SUPERFAMILY HYDROLASE, PUTATIVE (AFU_ORTHOLOGUE AFUA_1G03035)-RELATED"/>
    <property type="match status" value="1"/>
</dbReference>
<dbReference type="PANTHER" id="PTHR33594:SF1">
    <property type="entry name" value="HD_PDEASE DOMAIN-CONTAINING PROTEIN"/>
    <property type="match status" value="1"/>
</dbReference>